<dbReference type="Proteomes" id="UP000298127">
    <property type="component" value="Unassembled WGS sequence"/>
</dbReference>
<keyword evidence="2" id="KW-1185">Reference proteome</keyword>
<evidence type="ECO:0000313" key="1">
    <source>
        <dbReference type="EMBL" id="TFW00239.1"/>
    </source>
</evidence>
<organism evidence="1 2">
    <name type="scientific">Orlajensenia leifsoniae</name>
    <dbReference type="NCBI Taxonomy" id="2561933"/>
    <lineage>
        <taxon>Bacteria</taxon>
        <taxon>Bacillati</taxon>
        <taxon>Actinomycetota</taxon>
        <taxon>Actinomycetes</taxon>
        <taxon>Micrococcales</taxon>
        <taxon>Microbacteriaceae</taxon>
        <taxon>Orlajensenia</taxon>
    </lineage>
</organism>
<reference evidence="1 2" key="1">
    <citation type="journal article" date="2018" name="J. Microbiol.">
        <title>Leifsonia flava sp. nov., a novel actinobacterium isolated from the rhizosphere of Aquilegia viridiflora.</title>
        <authorList>
            <person name="Cai Y."/>
            <person name="Tao W.Z."/>
            <person name="Ma Y.J."/>
            <person name="Cheng J."/>
            <person name="Zhang M.Y."/>
            <person name="Zhang Y.X."/>
        </authorList>
    </citation>
    <scope>NUCLEOTIDE SEQUENCE [LARGE SCALE GENOMIC DNA]</scope>
    <source>
        <strain evidence="1 2">SYP-B2174</strain>
    </source>
</reference>
<dbReference type="AlphaFoldDB" id="A0A4Y9R887"/>
<comment type="caution">
    <text evidence="1">The sequence shown here is derived from an EMBL/GenBank/DDBJ whole genome shotgun (WGS) entry which is preliminary data.</text>
</comment>
<accession>A0A4Y9R887</accession>
<proteinExistence type="predicted"/>
<sequence>MSVTSSRAPSFCVDVDPAATGEYVPAPWVPEGTEYPTTSKATATGLVACTVIFDCPPRTTRTGADAGMPVGAMNAGAARHAWAAVEPAQTEMADAAVARAAVTDSQTAVAPLGTEGRAEVAVPPAASEVPERTRCGATAWYSEPEGVAASAGVAARGVRIRAERARKAVASVMGANKGRRRVVRKRIKGGL</sequence>
<gene>
    <name evidence="1" type="ORF">E4M00_03400</name>
</gene>
<dbReference type="EMBL" id="SPQZ01000001">
    <property type="protein sequence ID" value="TFW00239.1"/>
    <property type="molecule type" value="Genomic_DNA"/>
</dbReference>
<evidence type="ECO:0000313" key="2">
    <source>
        <dbReference type="Proteomes" id="UP000298127"/>
    </source>
</evidence>
<name>A0A4Y9R887_9MICO</name>
<protein>
    <submittedName>
        <fullName evidence="1">Uncharacterized protein</fullName>
    </submittedName>
</protein>